<dbReference type="SMART" id="SM01321">
    <property type="entry name" value="Y1_Tnp"/>
    <property type="match status" value="1"/>
</dbReference>
<dbReference type="PANTHER" id="PTHR36966">
    <property type="entry name" value="REP-ASSOCIATED TYROSINE TRANSPOSASE"/>
    <property type="match status" value="1"/>
</dbReference>
<dbReference type="RefSeq" id="WP_115887106.1">
    <property type="nucleotide sequence ID" value="NZ_QRDQ01000007.1"/>
</dbReference>
<dbReference type="GO" id="GO:0004803">
    <property type="term" value="F:transposase activity"/>
    <property type="evidence" value="ECO:0007669"/>
    <property type="project" value="InterPro"/>
</dbReference>
<dbReference type="EMBL" id="QRDQ01000007">
    <property type="protein sequence ID" value="RED27053.1"/>
    <property type="molecule type" value="Genomic_DNA"/>
</dbReference>
<dbReference type="Proteomes" id="UP000257004">
    <property type="component" value="Unassembled WGS sequence"/>
</dbReference>
<dbReference type="GO" id="GO:0006313">
    <property type="term" value="P:DNA transposition"/>
    <property type="evidence" value="ECO:0007669"/>
    <property type="project" value="InterPro"/>
</dbReference>
<evidence type="ECO:0000313" key="2">
    <source>
        <dbReference type="EMBL" id="RED27053.1"/>
    </source>
</evidence>
<dbReference type="InterPro" id="IPR052715">
    <property type="entry name" value="RAYT_transposase"/>
</dbReference>
<organism evidence="2 3">
    <name type="scientific">Flavobacterium cutihirudinis</name>
    <dbReference type="NCBI Taxonomy" id="1265740"/>
    <lineage>
        <taxon>Bacteria</taxon>
        <taxon>Pseudomonadati</taxon>
        <taxon>Bacteroidota</taxon>
        <taxon>Flavobacteriia</taxon>
        <taxon>Flavobacteriales</taxon>
        <taxon>Flavobacteriaceae</taxon>
        <taxon>Flavobacterium</taxon>
    </lineage>
</organism>
<dbReference type="PANTHER" id="PTHR36966:SF1">
    <property type="entry name" value="REP-ASSOCIATED TYROSINE TRANSPOSASE"/>
    <property type="match status" value="1"/>
</dbReference>
<feature type="domain" description="Transposase IS200-like" evidence="1">
    <location>
        <begin position="21"/>
        <end position="332"/>
    </location>
</feature>
<dbReference type="Gene3D" id="3.30.70.1290">
    <property type="entry name" value="Transposase IS200-like"/>
    <property type="match status" value="2"/>
</dbReference>
<dbReference type="InterPro" id="IPR036515">
    <property type="entry name" value="Transposase_17_sf"/>
</dbReference>
<dbReference type="OrthoDB" id="9794403at2"/>
<gene>
    <name evidence="2" type="ORF">BD847_0985</name>
</gene>
<comment type="caution">
    <text evidence="2">The sequence shown here is derived from an EMBL/GenBank/DDBJ whole genome shotgun (WGS) entry which is preliminary data.</text>
</comment>
<keyword evidence="3" id="KW-1185">Reference proteome</keyword>
<proteinExistence type="predicted"/>
<reference evidence="2 3" key="1">
    <citation type="submission" date="2018-07" db="EMBL/GenBank/DDBJ databases">
        <title>Genomic Encyclopedia of Archaeal and Bacterial Type Strains, Phase II (KMG-II): from individual species to whole genera.</title>
        <authorList>
            <person name="Goeker M."/>
        </authorList>
    </citation>
    <scope>NUCLEOTIDE SEQUENCE [LARGE SCALE GENOMIC DNA]</scope>
    <source>
        <strain evidence="2 3">DSM 25795</strain>
    </source>
</reference>
<protein>
    <recommendedName>
        <fullName evidence="1">Transposase IS200-like domain-containing protein</fullName>
    </recommendedName>
</protein>
<accession>A0A3D9G1L1</accession>
<sequence>MTLYKDKFKVDSIRLKNWDYSSEAVYFITIVTKNRECIFGNIEDDKMILNENGKIIETELLRSITIRESWFFHNWVIMPNHIHLLIEIQSTNNIQNQYEIENDNKIKTTSKIQTTTHIVEAHGSASPHSISEIDDSLATTVAETHYRAPLQNQSESELLEKQILKFNKNSTTHIVEAHGSVSAHSISKIDDSLTTTVAETHCCAPLQNQSESELLEKQILKFSKNNTTHIVEAHGSASLSSISTTEFNTSLSTTVAETHSSAPLQNQSMSKFVNKSNLSRKPKSISSFVAIFKSITTKQINGFETIWQDNYHDHIVRNYKRFEIIYDYIKNNPKSWETDSLK</sequence>
<evidence type="ECO:0000259" key="1">
    <source>
        <dbReference type="SMART" id="SM01321"/>
    </source>
</evidence>
<dbReference type="InterPro" id="IPR002686">
    <property type="entry name" value="Transposase_17"/>
</dbReference>
<dbReference type="SUPFAM" id="SSF143422">
    <property type="entry name" value="Transposase IS200-like"/>
    <property type="match status" value="2"/>
</dbReference>
<name>A0A3D9G1L1_9FLAO</name>
<dbReference type="GO" id="GO:0043565">
    <property type="term" value="F:sequence-specific DNA binding"/>
    <property type="evidence" value="ECO:0007669"/>
    <property type="project" value="TreeGrafter"/>
</dbReference>
<evidence type="ECO:0000313" key="3">
    <source>
        <dbReference type="Proteomes" id="UP000257004"/>
    </source>
</evidence>
<dbReference type="AlphaFoldDB" id="A0A3D9G1L1"/>